<feature type="compositionally biased region" description="Polar residues" evidence="1">
    <location>
        <begin position="63"/>
        <end position="90"/>
    </location>
</feature>
<accession>A0A0B2UT62</accession>
<proteinExistence type="predicted"/>
<dbReference type="OrthoDB" id="10498573at2759"/>
<feature type="compositionally biased region" description="Basic and acidic residues" evidence="1">
    <location>
        <begin position="91"/>
        <end position="116"/>
    </location>
</feature>
<feature type="compositionally biased region" description="Polar residues" evidence="1">
    <location>
        <begin position="118"/>
        <end position="127"/>
    </location>
</feature>
<reference evidence="2 3" key="1">
    <citation type="submission" date="2014-11" db="EMBL/GenBank/DDBJ databases">
        <title>Genetic blueprint of the zoonotic pathogen Toxocara canis.</title>
        <authorList>
            <person name="Zhu X.-Q."/>
            <person name="Korhonen P.K."/>
            <person name="Cai H."/>
            <person name="Young N.D."/>
            <person name="Nejsum P."/>
            <person name="von Samson-Himmelstjerna G."/>
            <person name="Boag P.R."/>
            <person name="Tan P."/>
            <person name="Li Q."/>
            <person name="Min J."/>
            <person name="Yang Y."/>
            <person name="Wang X."/>
            <person name="Fang X."/>
            <person name="Hall R.S."/>
            <person name="Hofmann A."/>
            <person name="Sternberg P.W."/>
            <person name="Jex A.R."/>
            <person name="Gasser R.B."/>
        </authorList>
    </citation>
    <scope>NUCLEOTIDE SEQUENCE [LARGE SCALE GENOMIC DNA]</scope>
    <source>
        <strain evidence="2">PN_DK_2014</strain>
    </source>
</reference>
<feature type="compositionally biased region" description="Polar residues" evidence="1">
    <location>
        <begin position="39"/>
        <end position="51"/>
    </location>
</feature>
<gene>
    <name evidence="2" type="ORF">Tcan_12125</name>
</gene>
<protein>
    <submittedName>
        <fullName evidence="2">Uncharacterized protein</fullName>
    </submittedName>
</protein>
<evidence type="ECO:0000256" key="1">
    <source>
        <dbReference type="SAM" id="MobiDB-lite"/>
    </source>
</evidence>
<dbReference type="EMBL" id="JPKZ01003266">
    <property type="protein sequence ID" value="KHN72277.1"/>
    <property type="molecule type" value="Genomic_DNA"/>
</dbReference>
<feature type="region of interest" description="Disordered" evidence="1">
    <location>
        <begin position="1"/>
        <end position="127"/>
    </location>
</feature>
<name>A0A0B2UT62_TOXCA</name>
<comment type="caution">
    <text evidence="2">The sequence shown here is derived from an EMBL/GenBank/DDBJ whole genome shotgun (WGS) entry which is preliminary data.</text>
</comment>
<dbReference type="Proteomes" id="UP000031036">
    <property type="component" value="Unassembled WGS sequence"/>
</dbReference>
<sequence>MGNEASSPKSVPLRSSDEVPKKKNSKCIFLDKNMRQDSNESNDSGIITTPTPVGILIKRKISAPSSARQQRTLPSARNSSFDGSRGLSKSLSRDHTEENYSPDEEREKKKEAEKHSKWGQSIHQNLT</sequence>
<organism evidence="2 3">
    <name type="scientific">Toxocara canis</name>
    <name type="common">Canine roundworm</name>
    <dbReference type="NCBI Taxonomy" id="6265"/>
    <lineage>
        <taxon>Eukaryota</taxon>
        <taxon>Metazoa</taxon>
        <taxon>Ecdysozoa</taxon>
        <taxon>Nematoda</taxon>
        <taxon>Chromadorea</taxon>
        <taxon>Rhabditida</taxon>
        <taxon>Spirurina</taxon>
        <taxon>Ascaridomorpha</taxon>
        <taxon>Ascaridoidea</taxon>
        <taxon>Toxocaridae</taxon>
        <taxon>Toxocara</taxon>
    </lineage>
</organism>
<evidence type="ECO:0000313" key="3">
    <source>
        <dbReference type="Proteomes" id="UP000031036"/>
    </source>
</evidence>
<dbReference type="AlphaFoldDB" id="A0A0B2UT62"/>
<evidence type="ECO:0000313" key="2">
    <source>
        <dbReference type="EMBL" id="KHN72277.1"/>
    </source>
</evidence>
<keyword evidence="3" id="KW-1185">Reference proteome</keyword>